<dbReference type="RefSeq" id="WP_332087618.1">
    <property type="nucleotide sequence ID" value="NZ_JARBCY010000048.1"/>
</dbReference>
<dbReference type="InterPro" id="IPR050447">
    <property type="entry name" value="Erg6_SMT_methyltransf"/>
</dbReference>
<evidence type="ECO:0000313" key="3">
    <source>
        <dbReference type="Proteomes" id="UP001328425"/>
    </source>
</evidence>
<evidence type="ECO:0000313" key="2">
    <source>
        <dbReference type="EMBL" id="MEF3318592.1"/>
    </source>
</evidence>
<organism evidence="2 3">
    <name type="scientific">Peptoniphilus grossensis</name>
    <dbReference type="NCBI Taxonomy" id="1465756"/>
    <lineage>
        <taxon>Bacteria</taxon>
        <taxon>Bacillati</taxon>
        <taxon>Bacillota</taxon>
        <taxon>Tissierellia</taxon>
        <taxon>Tissierellales</taxon>
        <taxon>Peptoniphilaceae</taxon>
        <taxon>Peptoniphilus</taxon>
    </lineage>
</organism>
<gene>
    <name evidence="2" type="ORF">PV361_07740</name>
</gene>
<proteinExistence type="predicted"/>
<dbReference type="InterPro" id="IPR041698">
    <property type="entry name" value="Methyltransf_25"/>
</dbReference>
<dbReference type="SUPFAM" id="SSF53335">
    <property type="entry name" value="S-adenosyl-L-methionine-dependent methyltransferases"/>
    <property type="match status" value="1"/>
</dbReference>
<keyword evidence="2" id="KW-0489">Methyltransferase</keyword>
<dbReference type="Proteomes" id="UP001328425">
    <property type="component" value="Unassembled WGS sequence"/>
</dbReference>
<dbReference type="PANTHER" id="PTHR44068">
    <property type="entry name" value="ZGC:194242"/>
    <property type="match status" value="1"/>
</dbReference>
<dbReference type="GO" id="GO:0032259">
    <property type="term" value="P:methylation"/>
    <property type="evidence" value="ECO:0007669"/>
    <property type="project" value="UniProtKB-KW"/>
</dbReference>
<dbReference type="Gene3D" id="3.40.50.150">
    <property type="entry name" value="Vaccinia Virus protein VP39"/>
    <property type="match status" value="1"/>
</dbReference>
<dbReference type="GO" id="GO:0008168">
    <property type="term" value="F:methyltransferase activity"/>
    <property type="evidence" value="ECO:0007669"/>
    <property type="project" value="UniProtKB-KW"/>
</dbReference>
<reference evidence="2 3" key="1">
    <citation type="submission" date="2022-11" db="EMBL/GenBank/DDBJ databases">
        <title>The First Case of Preauricular Fistular Abscess Caused by Peptoniphilus grossensis.</title>
        <authorList>
            <person name="Byun J.-H."/>
        </authorList>
    </citation>
    <scope>NUCLEOTIDE SEQUENCE [LARGE SCALE GENOMIC DNA]</scope>
    <source>
        <strain evidence="2 3">GYB008</strain>
    </source>
</reference>
<dbReference type="Pfam" id="PF13649">
    <property type="entry name" value="Methyltransf_25"/>
    <property type="match status" value="1"/>
</dbReference>
<accession>A0ABU7XCJ2</accession>
<keyword evidence="2" id="KW-0808">Transferase</keyword>
<protein>
    <submittedName>
        <fullName evidence="2">Methyltransferase domain-containing protein</fullName>
    </submittedName>
</protein>
<dbReference type="CDD" id="cd02440">
    <property type="entry name" value="AdoMet_MTases"/>
    <property type="match status" value="1"/>
</dbReference>
<evidence type="ECO:0000259" key="1">
    <source>
        <dbReference type="Pfam" id="PF13649"/>
    </source>
</evidence>
<keyword evidence="3" id="KW-1185">Reference proteome</keyword>
<feature type="domain" description="Methyltransferase" evidence="1">
    <location>
        <begin position="45"/>
        <end position="142"/>
    </location>
</feature>
<sequence>MDQIKKMSAGHDFLKLLGRTKLRPGGGIVTKWLLSQVSINEYSKVLEVACNQGDNLISIYNDSKCEIKGIDIDLDVVEKCVDNLKILGLEDKIDVVQMDAKNLKFNDQSFDLVLNEAMLTMLQDEDKRLALKEYYRVLKPEGKLIIHDVSIDKDDEELIKRVSVMANINAKPLTKFGWVELLEECGFEVEAEKHGKFLLLDKETIIRDEGPMRAIEFYKNASKEEFKERIDTMTKRSSNGDMNYIGIIAKKGK</sequence>
<comment type="caution">
    <text evidence="2">The sequence shown here is derived from an EMBL/GenBank/DDBJ whole genome shotgun (WGS) entry which is preliminary data.</text>
</comment>
<dbReference type="EMBL" id="JARBCY010000048">
    <property type="protein sequence ID" value="MEF3318592.1"/>
    <property type="molecule type" value="Genomic_DNA"/>
</dbReference>
<dbReference type="InterPro" id="IPR029063">
    <property type="entry name" value="SAM-dependent_MTases_sf"/>
</dbReference>
<dbReference type="PANTHER" id="PTHR44068:SF11">
    <property type="entry name" value="GERANYL DIPHOSPHATE 2-C-METHYLTRANSFERASE"/>
    <property type="match status" value="1"/>
</dbReference>
<name>A0ABU7XCJ2_9FIRM</name>